<dbReference type="InterPro" id="IPR006073">
    <property type="entry name" value="GTP-bd"/>
</dbReference>
<evidence type="ECO:0000259" key="6">
    <source>
        <dbReference type="Pfam" id="PF01926"/>
    </source>
</evidence>
<sequence>MKDNKMKIEQRLQNMKKFYIKAGEMIDKLPDAIPEKTRTLLKDTILGDKDLKNLMEGIDSHRPPRIFLIGRTGVGKSSLINALCGSYVANVSDTRSCTENAKIFECKDKDRVLMEILDTRGIAESESLDNTITAEEMLINQINEFSPDVAILMLNCTHRDDVNSDVQFLKKVTKTYSEINKLKLPVVVVVNKCDEMAPTRYKNPVEYPEIKVNKINEVVQYYKGIIMKNGLKIDNIIAVSSLIDWQTPDGMEIDVENIDNLPQYDIDNLQIAFDGRYRIEELLDILEEAILDFEAQMGLRMASRLNEVVDRLAKHLIKIFSGISATVALTPIPVSDIYILLIIQSVLVSLIASLSGRDISLETSKEFIFSMGGIAGAGYVFRLVAQQATKFLNAVWPGSGSAVSSAIAASGTLAIGKAAIAYYLDDKTMDEAKRKFEEAKKENQET</sequence>
<comment type="subcellular location">
    <subcellularLocation>
        <location evidence="1">Membrane</location>
        <topology evidence="1">Multi-pass membrane protein</topology>
    </subcellularLocation>
</comment>
<dbReference type="SUPFAM" id="SSF52540">
    <property type="entry name" value="P-loop containing nucleoside triphosphate hydrolases"/>
    <property type="match status" value="1"/>
</dbReference>
<dbReference type="InterPro" id="IPR021147">
    <property type="entry name" value="DUF697"/>
</dbReference>
<dbReference type="EMBL" id="BRPJ01000088">
    <property type="protein sequence ID" value="GLB32232.1"/>
    <property type="molecule type" value="Genomic_DNA"/>
</dbReference>
<evidence type="ECO:0000256" key="5">
    <source>
        <dbReference type="SAM" id="Phobius"/>
    </source>
</evidence>
<feature type="transmembrane region" description="Helical" evidence="5">
    <location>
        <begin position="337"/>
        <end position="355"/>
    </location>
</feature>
<dbReference type="RefSeq" id="WP_346066146.1">
    <property type="nucleotide sequence ID" value="NZ_BRPJ01000088.1"/>
</dbReference>
<keyword evidence="4 5" id="KW-0472">Membrane</keyword>
<organism evidence="7 8">
    <name type="scientific">Lacrimispora amygdalina</name>
    <dbReference type="NCBI Taxonomy" id="253257"/>
    <lineage>
        <taxon>Bacteria</taxon>
        <taxon>Bacillati</taxon>
        <taxon>Bacillota</taxon>
        <taxon>Clostridia</taxon>
        <taxon>Lachnospirales</taxon>
        <taxon>Lachnospiraceae</taxon>
        <taxon>Lacrimispora</taxon>
    </lineage>
</organism>
<feature type="transmembrane region" description="Helical" evidence="5">
    <location>
        <begin position="405"/>
        <end position="424"/>
    </location>
</feature>
<name>A0ABQ5MBK6_9FIRM</name>
<dbReference type="Pfam" id="PF01926">
    <property type="entry name" value="MMR_HSR1"/>
    <property type="match status" value="1"/>
</dbReference>
<dbReference type="CDD" id="cd00882">
    <property type="entry name" value="Ras_like_GTPase"/>
    <property type="match status" value="1"/>
</dbReference>
<proteinExistence type="predicted"/>
<evidence type="ECO:0000313" key="7">
    <source>
        <dbReference type="EMBL" id="GLB32232.1"/>
    </source>
</evidence>
<comment type="caution">
    <text evidence="7">The sequence shown here is derived from an EMBL/GenBank/DDBJ whole genome shotgun (WGS) entry which is preliminary data.</text>
</comment>
<dbReference type="PANTHER" id="PTHR42714:SF2">
    <property type="entry name" value="TRNA MODIFICATION GTPASE GTPBP3, MITOCHONDRIAL"/>
    <property type="match status" value="1"/>
</dbReference>
<dbReference type="PANTHER" id="PTHR42714">
    <property type="entry name" value="TRNA MODIFICATION GTPASE GTPBP3"/>
    <property type="match status" value="1"/>
</dbReference>
<accession>A0ABQ5MBK6</accession>
<keyword evidence="8" id="KW-1185">Reference proteome</keyword>
<evidence type="ECO:0000256" key="1">
    <source>
        <dbReference type="ARBA" id="ARBA00004141"/>
    </source>
</evidence>
<reference evidence="7 8" key="1">
    <citation type="journal article" date="2024" name="Int. J. Syst. Evol. Microbiol.">
        <title>Lacrimispora brassicae sp. nov. isolated from fermented cabbage, and proposal of Clostridium indicum Gundawar et al. 2019 and Clostridium methoxybenzovorans Mechichi et al. 1999 as heterotypic synonyms of Lacrimispora amygdalina (Parshina et al. 2003) Haas and Blanchard 2020 and Lacrimispora indolis (McClung and McCoy 1957) Haas and Blanchard 2020, respectively.</title>
        <authorList>
            <person name="Kobayashi H."/>
            <person name="Tanizawa Y."/>
            <person name="Sakamoto M."/>
            <person name="Ohkuma M."/>
            <person name="Tohno M."/>
        </authorList>
    </citation>
    <scope>NUCLEOTIDE SEQUENCE [LARGE SCALE GENOMIC DNA]</scope>
    <source>
        <strain evidence="7 8">DSM 12857</strain>
    </source>
</reference>
<dbReference type="Gene3D" id="3.40.50.300">
    <property type="entry name" value="P-loop containing nucleotide triphosphate hydrolases"/>
    <property type="match status" value="1"/>
</dbReference>
<evidence type="ECO:0000313" key="8">
    <source>
        <dbReference type="Proteomes" id="UP001419084"/>
    </source>
</evidence>
<evidence type="ECO:0000256" key="3">
    <source>
        <dbReference type="ARBA" id="ARBA00022989"/>
    </source>
</evidence>
<evidence type="ECO:0000256" key="4">
    <source>
        <dbReference type="ARBA" id="ARBA00023136"/>
    </source>
</evidence>
<gene>
    <name evidence="7" type="ORF">LAD12857_41550</name>
</gene>
<protein>
    <recommendedName>
        <fullName evidence="6">G domain-containing protein</fullName>
    </recommendedName>
</protein>
<dbReference type="Proteomes" id="UP001419084">
    <property type="component" value="Unassembled WGS sequence"/>
</dbReference>
<feature type="transmembrane region" description="Helical" evidence="5">
    <location>
        <begin position="367"/>
        <end position="385"/>
    </location>
</feature>
<evidence type="ECO:0000256" key="2">
    <source>
        <dbReference type="ARBA" id="ARBA00022692"/>
    </source>
</evidence>
<keyword evidence="2 5" id="KW-0812">Transmembrane</keyword>
<dbReference type="InterPro" id="IPR027417">
    <property type="entry name" value="P-loop_NTPase"/>
</dbReference>
<feature type="domain" description="G" evidence="6">
    <location>
        <begin position="65"/>
        <end position="192"/>
    </location>
</feature>
<keyword evidence="3 5" id="KW-1133">Transmembrane helix</keyword>
<dbReference type="Pfam" id="PF05128">
    <property type="entry name" value="DUF697"/>
    <property type="match status" value="1"/>
</dbReference>